<dbReference type="EMBL" id="AFCJ01001815">
    <property type="protein sequence ID" value="EHC33937.1"/>
    <property type="molecule type" value="Genomic_DNA"/>
</dbReference>
<evidence type="ECO:0000313" key="2">
    <source>
        <dbReference type="Proteomes" id="UP000004642"/>
    </source>
</evidence>
<proteinExistence type="predicted"/>
<organism evidence="1 2">
    <name type="scientific">Salmonella enterica subsp. enterica serovar Alachua str. R6-377</name>
    <dbReference type="NCBI Taxonomy" id="913241"/>
    <lineage>
        <taxon>Bacteria</taxon>
        <taxon>Pseudomonadati</taxon>
        <taxon>Pseudomonadota</taxon>
        <taxon>Gammaproteobacteria</taxon>
        <taxon>Enterobacterales</taxon>
        <taxon>Enterobacteriaceae</taxon>
        <taxon>Salmonella</taxon>
    </lineage>
</organism>
<sequence length="56" mass="5968">MINIPELVFDDEPLSTDVTGAGAGGFDELVQPAPEGLTNWYNLPAIVKPVIVPQCD</sequence>
<dbReference type="Proteomes" id="UP000004642">
    <property type="component" value="Unassembled WGS sequence"/>
</dbReference>
<protein>
    <submittedName>
        <fullName evidence="1">Uncharacterized protein</fullName>
    </submittedName>
</protein>
<name>G5LSX5_SALET</name>
<evidence type="ECO:0000313" key="1">
    <source>
        <dbReference type="EMBL" id="EHC33937.1"/>
    </source>
</evidence>
<comment type="caution">
    <text evidence="1">The sequence shown here is derived from an EMBL/GenBank/DDBJ whole genome shotgun (WGS) entry which is preliminary data.</text>
</comment>
<dbReference type="AlphaFoldDB" id="G5LSX5"/>
<dbReference type="PATRIC" id="fig|913241.3.peg.3152"/>
<reference evidence="1 2" key="1">
    <citation type="journal article" date="2011" name="BMC Genomics">
        <title>Genome sequencing reveals diversification of virulence factor content and possible host adaptation in distinct subpopulations of Salmonella enterica.</title>
        <authorList>
            <person name="den Bakker H.C."/>
            <person name="Moreno Switt A.I."/>
            <person name="Govoni G."/>
            <person name="Cummings C.A."/>
            <person name="Ranieri M.L."/>
            <person name="Degoricija L."/>
            <person name="Hoelzer K."/>
            <person name="Rodriguez-Rivera L.D."/>
            <person name="Brown S."/>
            <person name="Bolchacova E."/>
            <person name="Furtado M.R."/>
            <person name="Wiedmann M."/>
        </authorList>
    </citation>
    <scope>NUCLEOTIDE SEQUENCE [LARGE SCALE GENOMIC DNA]</scope>
    <source>
        <strain evidence="1 2">R6-377</strain>
    </source>
</reference>
<accession>G5LSX5</accession>
<gene>
    <name evidence="1" type="ORF">LTSEALA_4173</name>
</gene>